<gene>
    <name evidence="8" type="ORF">B0A50_00921</name>
</gene>
<dbReference type="GO" id="GO:0016020">
    <property type="term" value="C:membrane"/>
    <property type="evidence" value="ECO:0007669"/>
    <property type="project" value="UniProtKB-SubCell"/>
</dbReference>
<evidence type="ECO:0000256" key="3">
    <source>
        <dbReference type="ARBA" id="ARBA00022989"/>
    </source>
</evidence>
<keyword evidence="4 5" id="KW-0472">Membrane</keyword>
<reference evidence="8 9" key="1">
    <citation type="submission" date="2017-03" db="EMBL/GenBank/DDBJ databases">
        <title>Genomes of endolithic fungi from Antarctica.</title>
        <authorList>
            <person name="Coleine C."/>
            <person name="Masonjones S."/>
            <person name="Stajich J.E."/>
        </authorList>
    </citation>
    <scope>NUCLEOTIDE SEQUENCE [LARGE SCALE GENOMIC DNA]</scope>
    <source>
        <strain evidence="8 9">CCFEE 6315</strain>
    </source>
</reference>
<feature type="domain" description="TLC" evidence="7">
    <location>
        <begin position="38"/>
        <end position="271"/>
    </location>
</feature>
<keyword evidence="2 5" id="KW-0812">Transmembrane</keyword>
<dbReference type="EMBL" id="NAJL01000003">
    <property type="protein sequence ID" value="TKA33368.1"/>
    <property type="molecule type" value="Genomic_DNA"/>
</dbReference>
<feature type="transmembrane region" description="Helical" evidence="6">
    <location>
        <begin position="242"/>
        <end position="263"/>
    </location>
</feature>
<evidence type="ECO:0000259" key="7">
    <source>
        <dbReference type="PROSITE" id="PS50922"/>
    </source>
</evidence>
<comment type="subcellular location">
    <subcellularLocation>
        <location evidence="1">Membrane</location>
        <topology evidence="1">Multi-pass membrane protein</topology>
    </subcellularLocation>
</comment>
<keyword evidence="3 6" id="KW-1133">Transmembrane helix</keyword>
<evidence type="ECO:0000256" key="2">
    <source>
        <dbReference type="ARBA" id="ARBA00022692"/>
    </source>
</evidence>
<evidence type="ECO:0000256" key="1">
    <source>
        <dbReference type="ARBA" id="ARBA00004141"/>
    </source>
</evidence>
<dbReference type="AlphaFoldDB" id="A0A4U0UD07"/>
<evidence type="ECO:0000313" key="9">
    <source>
        <dbReference type="Proteomes" id="UP000308549"/>
    </source>
</evidence>
<name>A0A4U0UD07_9PEZI</name>
<dbReference type="InterPro" id="IPR050846">
    <property type="entry name" value="TLCD"/>
</dbReference>
<dbReference type="PANTHER" id="PTHR13439:SF66">
    <property type="entry name" value="BCDNA.GH12326"/>
    <property type="match status" value="1"/>
</dbReference>
<organism evidence="8 9">
    <name type="scientific">Salinomyces thailandicus</name>
    <dbReference type="NCBI Taxonomy" id="706561"/>
    <lineage>
        <taxon>Eukaryota</taxon>
        <taxon>Fungi</taxon>
        <taxon>Dikarya</taxon>
        <taxon>Ascomycota</taxon>
        <taxon>Pezizomycotina</taxon>
        <taxon>Dothideomycetes</taxon>
        <taxon>Dothideomycetidae</taxon>
        <taxon>Mycosphaerellales</taxon>
        <taxon>Teratosphaeriaceae</taxon>
        <taxon>Salinomyces</taxon>
    </lineage>
</organism>
<evidence type="ECO:0000313" key="8">
    <source>
        <dbReference type="EMBL" id="TKA33368.1"/>
    </source>
</evidence>
<evidence type="ECO:0000256" key="5">
    <source>
        <dbReference type="PROSITE-ProRule" id="PRU00205"/>
    </source>
</evidence>
<evidence type="ECO:0000256" key="4">
    <source>
        <dbReference type="ARBA" id="ARBA00023136"/>
    </source>
</evidence>
<feature type="transmembrane region" description="Helical" evidence="6">
    <location>
        <begin position="12"/>
        <end position="32"/>
    </location>
</feature>
<keyword evidence="9" id="KW-1185">Reference proteome</keyword>
<dbReference type="Pfam" id="PF03798">
    <property type="entry name" value="TRAM_LAG1_CLN8"/>
    <property type="match status" value="1"/>
</dbReference>
<evidence type="ECO:0000256" key="6">
    <source>
        <dbReference type="SAM" id="Phobius"/>
    </source>
</evidence>
<accession>A0A4U0UD07</accession>
<dbReference type="GO" id="GO:0005783">
    <property type="term" value="C:endoplasmic reticulum"/>
    <property type="evidence" value="ECO:0007669"/>
    <property type="project" value="TreeGrafter"/>
</dbReference>
<proteinExistence type="predicted"/>
<dbReference type="Proteomes" id="UP000308549">
    <property type="component" value="Unassembled WGS sequence"/>
</dbReference>
<sequence length="278" mass="31503">MTTREAFNIHPLGLAGIVAATYSALLTALRSLRKKSDEEDPRIDLHIVTDIHSILSSAAVLYSITQPWDVHHGAHGSYDPARLDDRRNPLIHGKSALANAITTWEAGFLIYDTLATAFLRYSRRHDSSRLKSLLRFARVEPLTFTHHVALVAFLGTFQIYIAQGRERGVRVLNNFNLMNLSTPILHWRWLRRHRTGKTDFGLDVLLAVVFAACRMGSIVWVLSDYGHFHGIGAWEAFVRQRWFCQLGTGALFVMNTSWWALLVKGIVKGFRKKTQKVA</sequence>
<comment type="caution">
    <text evidence="8">The sequence shown here is derived from an EMBL/GenBank/DDBJ whole genome shotgun (WGS) entry which is preliminary data.</text>
</comment>
<dbReference type="PROSITE" id="PS50922">
    <property type="entry name" value="TLC"/>
    <property type="match status" value="1"/>
</dbReference>
<dbReference type="PANTHER" id="PTHR13439">
    <property type="entry name" value="CT120 PROTEIN"/>
    <property type="match status" value="1"/>
</dbReference>
<dbReference type="OrthoDB" id="10266980at2759"/>
<dbReference type="InterPro" id="IPR006634">
    <property type="entry name" value="TLC-dom"/>
</dbReference>
<feature type="transmembrane region" description="Helical" evidence="6">
    <location>
        <begin position="141"/>
        <end position="162"/>
    </location>
</feature>
<dbReference type="GO" id="GO:0055088">
    <property type="term" value="P:lipid homeostasis"/>
    <property type="evidence" value="ECO:0007669"/>
    <property type="project" value="TreeGrafter"/>
</dbReference>
<protein>
    <recommendedName>
        <fullName evidence="7">TLC domain-containing protein</fullName>
    </recommendedName>
</protein>
<feature type="transmembrane region" description="Helical" evidence="6">
    <location>
        <begin position="200"/>
        <end position="222"/>
    </location>
</feature>